<accession>A0A392UYV8</accession>
<keyword evidence="2" id="KW-1185">Reference proteome</keyword>
<reference evidence="1 2" key="1">
    <citation type="journal article" date="2018" name="Front. Plant Sci.">
        <title>Red Clover (Trifolium pratense) and Zigzag Clover (T. medium) - A Picture of Genomic Similarities and Differences.</title>
        <authorList>
            <person name="Dluhosova J."/>
            <person name="Istvanek J."/>
            <person name="Nedelnik J."/>
            <person name="Repkova J."/>
        </authorList>
    </citation>
    <scope>NUCLEOTIDE SEQUENCE [LARGE SCALE GENOMIC DNA]</scope>
    <source>
        <strain evidence="2">cv. 10/8</strain>
        <tissue evidence="1">Leaf</tissue>
    </source>
</reference>
<dbReference type="AlphaFoldDB" id="A0A392UYV8"/>
<organism evidence="1 2">
    <name type="scientific">Trifolium medium</name>
    <dbReference type="NCBI Taxonomy" id="97028"/>
    <lineage>
        <taxon>Eukaryota</taxon>
        <taxon>Viridiplantae</taxon>
        <taxon>Streptophyta</taxon>
        <taxon>Embryophyta</taxon>
        <taxon>Tracheophyta</taxon>
        <taxon>Spermatophyta</taxon>
        <taxon>Magnoliopsida</taxon>
        <taxon>eudicotyledons</taxon>
        <taxon>Gunneridae</taxon>
        <taxon>Pentapetalae</taxon>
        <taxon>rosids</taxon>
        <taxon>fabids</taxon>
        <taxon>Fabales</taxon>
        <taxon>Fabaceae</taxon>
        <taxon>Papilionoideae</taxon>
        <taxon>50 kb inversion clade</taxon>
        <taxon>NPAAA clade</taxon>
        <taxon>Hologalegina</taxon>
        <taxon>IRL clade</taxon>
        <taxon>Trifolieae</taxon>
        <taxon>Trifolium</taxon>
    </lineage>
</organism>
<evidence type="ECO:0000313" key="2">
    <source>
        <dbReference type="Proteomes" id="UP000265520"/>
    </source>
</evidence>
<protein>
    <submittedName>
        <fullName evidence="1">Uncharacterized protein</fullName>
    </submittedName>
</protein>
<proteinExistence type="predicted"/>
<dbReference type="EMBL" id="LXQA010992969">
    <property type="protein sequence ID" value="MCI80322.1"/>
    <property type="molecule type" value="Genomic_DNA"/>
</dbReference>
<name>A0A392UYV8_9FABA</name>
<dbReference type="Proteomes" id="UP000265520">
    <property type="component" value="Unassembled WGS sequence"/>
</dbReference>
<comment type="caution">
    <text evidence="1">The sequence shown here is derived from an EMBL/GenBank/DDBJ whole genome shotgun (WGS) entry which is preliminary data.</text>
</comment>
<sequence length="25" mass="2661">MPMVDRGVNATPAVCTGRPVLYLSL</sequence>
<feature type="non-terminal residue" evidence="1">
    <location>
        <position position="25"/>
    </location>
</feature>
<evidence type="ECO:0000313" key="1">
    <source>
        <dbReference type="EMBL" id="MCI80322.1"/>
    </source>
</evidence>